<dbReference type="PANTHER" id="PTHR39083">
    <property type="entry name" value="CYCLIC DI-GMP-BINDING PROTEIN"/>
    <property type="match status" value="1"/>
</dbReference>
<evidence type="ECO:0000256" key="3">
    <source>
        <dbReference type="ARBA" id="ARBA00022692"/>
    </source>
</evidence>
<dbReference type="AlphaFoldDB" id="A0A1M6MT59"/>
<sequence>MKKHLYNYKIILIALFILFFSLKTGWAEEEKQIRIIEKNNGYLQYIYRVNKDIELRGVLAESKWYFDVDKELEVIDFRFNLFLRLNELIMKDISYITVYMNNIPVRTMKLKDKDDELIKNWDIQIPDNLINKGYNELKIKTYSRISYSPCDDDENIANWVVVDRKSNYVITYSKEQIYDKISDFPKPFIKKYGDESMGIGVMIPQKYTEDEISAALTLIAHMKEYKQGYNVKTTLFRRGDYQISEFESMIYIGNFNDVPDELRNIIKINTKANKNDGYIYRGELEDSNKPVFAIISDKGKSLINAVKALNNTELKAQMIDRHMLIPWDFNTRIKEEKIDDYIYLKELGLNGIEVKGRNQQVTSIGIKIPFNEVLANEANINLKFRYSDNLDYEKSMVSIYVNGKPVGSKKLERDKRDLDEFKAYIPKELRRNNYYDIRVVFEMIPDGIITCERYLASVPWAYIQEDSSFFVPKKERSLMLLEDLPYPFSKDNDIDITTIVMPDHPTKEDIEIAGKLAELIGIGVKNNEGVIRISKGAYYEEKYKNLNMLKTPENYYSDNLIIFGTPNENSQIKAINNSLWFKYDEGYTKILSNEKIELLPQTSQQSTFVELKPSPYNDEKGLMTITSLNKQSIIDALYYFKDDKRGLLLGDAAIISRNGDLLNFRFQKEAPKPIIEDNPLENKNTRDYIMFAGTVLVFMLIALILYLYKNQKNKK</sequence>
<evidence type="ECO:0000256" key="2">
    <source>
        <dbReference type="ARBA" id="ARBA00022475"/>
    </source>
</evidence>
<dbReference type="GO" id="GO:0005886">
    <property type="term" value="C:plasma membrane"/>
    <property type="evidence" value="ECO:0007669"/>
    <property type="project" value="UniProtKB-SubCell"/>
</dbReference>
<dbReference type="Pfam" id="PF03170">
    <property type="entry name" value="BcsB"/>
    <property type="match status" value="1"/>
</dbReference>
<name>A0A1M6MT59_PARC5</name>
<reference evidence="7 8" key="1">
    <citation type="submission" date="2016-11" db="EMBL/GenBank/DDBJ databases">
        <authorList>
            <person name="Jaros S."/>
            <person name="Januszkiewicz K."/>
            <person name="Wedrychowicz H."/>
        </authorList>
    </citation>
    <scope>NUCLEOTIDE SEQUENCE [LARGE SCALE GENOMIC DNA]</scope>
    <source>
        <strain evidence="7 8">DSM 15212</strain>
    </source>
</reference>
<dbReference type="Proteomes" id="UP000184465">
    <property type="component" value="Unassembled WGS sequence"/>
</dbReference>
<feature type="transmembrane region" description="Helical" evidence="6">
    <location>
        <begin position="688"/>
        <end position="708"/>
    </location>
</feature>
<evidence type="ECO:0000313" key="7">
    <source>
        <dbReference type="EMBL" id="SHJ86586.1"/>
    </source>
</evidence>
<keyword evidence="4 6" id="KW-1133">Transmembrane helix</keyword>
<keyword evidence="3 6" id="KW-0812">Transmembrane</keyword>
<protein>
    <submittedName>
        <fullName evidence="7">Cellulose synthase subunit</fullName>
    </submittedName>
</protein>
<evidence type="ECO:0000256" key="6">
    <source>
        <dbReference type="SAM" id="Phobius"/>
    </source>
</evidence>
<comment type="subcellular location">
    <subcellularLocation>
        <location evidence="1">Cell membrane</location>
        <topology evidence="1">Single-pass membrane protein</topology>
    </subcellularLocation>
</comment>
<gene>
    <name evidence="7" type="ORF">SAMN02745912_01406</name>
</gene>
<evidence type="ECO:0000313" key="8">
    <source>
        <dbReference type="Proteomes" id="UP000184465"/>
    </source>
</evidence>
<keyword evidence="5 6" id="KW-0472">Membrane</keyword>
<keyword evidence="2" id="KW-1003">Cell membrane</keyword>
<evidence type="ECO:0000256" key="1">
    <source>
        <dbReference type="ARBA" id="ARBA00004162"/>
    </source>
</evidence>
<dbReference type="STRING" id="1121301.SAMN02745912_01406"/>
<dbReference type="PANTHER" id="PTHR39083:SF1">
    <property type="entry name" value="CYCLIC DI-GMP-BINDING PROTEIN"/>
    <property type="match status" value="1"/>
</dbReference>
<accession>A0A1M6MT59</accession>
<evidence type="ECO:0000256" key="4">
    <source>
        <dbReference type="ARBA" id="ARBA00022989"/>
    </source>
</evidence>
<keyword evidence="8" id="KW-1185">Reference proteome</keyword>
<proteinExistence type="predicted"/>
<dbReference type="RefSeq" id="WP_073148336.1">
    <property type="nucleotide sequence ID" value="NZ_FRAG01000012.1"/>
</dbReference>
<organism evidence="7 8">
    <name type="scientific">Paramaledivibacter caminithermalis (strain DSM 15212 / CIP 107654 / DViRD3)</name>
    <name type="common">Clostridium caminithermale</name>
    <dbReference type="NCBI Taxonomy" id="1121301"/>
    <lineage>
        <taxon>Bacteria</taxon>
        <taxon>Bacillati</taxon>
        <taxon>Bacillota</taxon>
        <taxon>Clostridia</taxon>
        <taxon>Peptostreptococcales</taxon>
        <taxon>Caminicellaceae</taxon>
        <taxon>Paramaledivibacter</taxon>
    </lineage>
</organism>
<dbReference type="Gene3D" id="2.60.120.260">
    <property type="entry name" value="Galactose-binding domain-like"/>
    <property type="match status" value="2"/>
</dbReference>
<dbReference type="GO" id="GO:0006011">
    <property type="term" value="P:UDP-alpha-D-glucose metabolic process"/>
    <property type="evidence" value="ECO:0007669"/>
    <property type="project" value="InterPro"/>
</dbReference>
<dbReference type="EMBL" id="FRAG01000012">
    <property type="protein sequence ID" value="SHJ86586.1"/>
    <property type="molecule type" value="Genomic_DNA"/>
</dbReference>
<dbReference type="InterPro" id="IPR018513">
    <property type="entry name" value="Cell_synthase_bac"/>
</dbReference>
<evidence type="ECO:0000256" key="5">
    <source>
        <dbReference type="ARBA" id="ARBA00023136"/>
    </source>
</evidence>